<evidence type="ECO:0000256" key="2">
    <source>
        <dbReference type="SAM" id="Phobius"/>
    </source>
</evidence>
<evidence type="ECO:0000313" key="3">
    <source>
        <dbReference type="EMBL" id="MEY9318151.1"/>
    </source>
</evidence>
<feature type="region of interest" description="Disordered" evidence="1">
    <location>
        <begin position="79"/>
        <end position="103"/>
    </location>
</feature>
<keyword evidence="2" id="KW-1133">Transmembrane helix</keyword>
<dbReference type="EMBL" id="JBGBZA010000002">
    <property type="protein sequence ID" value="MEY9318151.1"/>
    <property type="molecule type" value="Genomic_DNA"/>
</dbReference>
<organism evidence="3 4">
    <name type="scientific">Bradyrhizobium elkanii</name>
    <dbReference type="NCBI Taxonomy" id="29448"/>
    <lineage>
        <taxon>Bacteria</taxon>
        <taxon>Pseudomonadati</taxon>
        <taxon>Pseudomonadota</taxon>
        <taxon>Alphaproteobacteria</taxon>
        <taxon>Hyphomicrobiales</taxon>
        <taxon>Nitrobacteraceae</taxon>
        <taxon>Bradyrhizobium</taxon>
    </lineage>
</organism>
<evidence type="ECO:0000313" key="4">
    <source>
        <dbReference type="Proteomes" id="UP001565471"/>
    </source>
</evidence>
<protein>
    <submittedName>
        <fullName evidence="3">Uncharacterized protein involved in copper resistance</fullName>
    </submittedName>
</protein>
<dbReference type="Proteomes" id="UP001565471">
    <property type="component" value="Unassembled WGS sequence"/>
</dbReference>
<comment type="caution">
    <text evidence="3">The sequence shown here is derived from an EMBL/GenBank/DDBJ whole genome shotgun (WGS) entry which is preliminary data.</text>
</comment>
<proteinExistence type="predicted"/>
<keyword evidence="2" id="KW-0472">Membrane</keyword>
<reference evidence="3 4" key="1">
    <citation type="submission" date="2024-07" db="EMBL/GenBank/DDBJ databases">
        <title>Genomic Encyclopedia of Type Strains, Phase V (KMG-V): Genome sequencing to study the core and pangenomes of soil and plant-associated prokaryotes.</title>
        <authorList>
            <person name="Whitman W."/>
        </authorList>
    </citation>
    <scope>NUCLEOTIDE SEQUENCE [LARGE SCALE GENOMIC DNA]</scope>
    <source>
        <strain evidence="3 4">USDA 415</strain>
    </source>
</reference>
<gene>
    <name evidence="3" type="ORF">ABIF29_004950</name>
</gene>
<keyword evidence="4" id="KW-1185">Reference proteome</keyword>
<name>A0ABV4F4C2_BRAEL</name>
<feature type="transmembrane region" description="Helical" evidence="2">
    <location>
        <begin position="21"/>
        <end position="43"/>
    </location>
</feature>
<sequence length="159" mass="16592">MVGDATRVLVRLTRTRRVRAGCSIILAYLFCVLAPSFALAFGAPFPCLTDEVQPAAAAHVHAASTPMAHAEGVAHDHAAHDHGGMHMHHAADGAEPPVKHSHDGKTAPGPCCALMCASALPADLPLVAGPLHPIATRLAEAFQSLRSEAPARLYRPPIA</sequence>
<evidence type="ECO:0000256" key="1">
    <source>
        <dbReference type="SAM" id="MobiDB-lite"/>
    </source>
</evidence>
<keyword evidence="2" id="KW-0812">Transmembrane</keyword>
<accession>A0ABV4F4C2</accession>